<reference evidence="5" key="3">
    <citation type="submission" date="2015-06" db="UniProtKB">
        <authorList>
            <consortium name="EnsemblMetazoa"/>
        </authorList>
    </citation>
    <scope>IDENTIFICATION</scope>
</reference>
<evidence type="ECO:0000313" key="6">
    <source>
        <dbReference type="Proteomes" id="UP000015101"/>
    </source>
</evidence>
<gene>
    <name evidence="5" type="primary">20214971</name>
    <name evidence="4" type="ORF">HELRODRAFT_74087</name>
</gene>
<evidence type="ECO:0000313" key="5">
    <source>
        <dbReference type="EnsemblMetazoa" id="HelroP74087"/>
    </source>
</evidence>
<dbReference type="STRING" id="6412.T1G1M3"/>
<name>T1G1M3_HELRO</name>
<evidence type="ECO:0000256" key="1">
    <source>
        <dbReference type="PROSITE-ProRule" id="PRU00108"/>
    </source>
</evidence>
<dbReference type="OMA" id="WRNANER"/>
<dbReference type="GO" id="GO:0003677">
    <property type="term" value="F:DNA binding"/>
    <property type="evidence" value="ECO:0007669"/>
    <property type="project" value="UniProtKB-UniRule"/>
</dbReference>
<dbReference type="PROSITE" id="PS50071">
    <property type="entry name" value="HOMEOBOX_2"/>
    <property type="match status" value="1"/>
</dbReference>
<sequence length="79" mass="10064">MLRRSVFSDHQRKELERKFQKHKYISKPDRKKLADDLDLKDSQVVKIWFQNRRMKWRNANERLQMSLHKERRVFREFIY</sequence>
<keyword evidence="1 2" id="KW-0539">Nucleus</keyword>
<evidence type="ECO:0000313" key="4">
    <source>
        <dbReference type="EMBL" id="ESO09161.1"/>
    </source>
</evidence>
<protein>
    <recommendedName>
        <fullName evidence="3">Homeobox domain-containing protein</fullName>
    </recommendedName>
</protein>
<proteinExistence type="predicted"/>
<dbReference type="CTD" id="20214971"/>
<dbReference type="Proteomes" id="UP000015101">
    <property type="component" value="Unassembled WGS sequence"/>
</dbReference>
<feature type="domain" description="Homeobox" evidence="3">
    <location>
        <begin position="1"/>
        <end position="59"/>
    </location>
</feature>
<dbReference type="KEGG" id="hro:HELRODRAFT_74087"/>
<reference evidence="4 6" key="2">
    <citation type="journal article" date="2013" name="Nature">
        <title>Insights into bilaterian evolution from three spiralian genomes.</title>
        <authorList>
            <person name="Simakov O."/>
            <person name="Marletaz F."/>
            <person name="Cho S.J."/>
            <person name="Edsinger-Gonzales E."/>
            <person name="Havlak P."/>
            <person name="Hellsten U."/>
            <person name="Kuo D.H."/>
            <person name="Larsson T."/>
            <person name="Lv J."/>
            <person name="Arendt D."/>
            <person name="Savage R."/>
            <person name="Osoegawa K."/>
            <person name="de Jong P."/>
            <person name="Grimwood J."/>
            <person name="Chapman J.A."/>
            <person name="Shapiro H."/>
            <person name="Aerts A."/>
            <person name="Otillar R.P."/>
            <person name="Terry A.Y."/>
            <person name="Boore J.L."/>
            <person name="Grigoriev I.V."/>
            <person name="Lindberg D.R."/>
            <person name="Seaver E.C."/>
            <person name="Weisblat D.A."/>
            <person name="Putnam N.H."/>
            <person name="Rokhsar D.S."/>
        </authorList>
    </citation>
    <scope>NUCLEOTIDE SEQUENCE</scope>
</reference>
<dbReference type="GO" id="GO:0005634">
    <property type="term" value="C:nucleus"/>
    <property type="evidence" value="ECO:0007669"/>
    <property type="project" value="UniProtKB-SubCell"/>
</dbReference>
<dbReference type="EnsemblMetazoa" id="HelroT74087">
    <property type="protein sequence ID" value="HelroP74087"/>
    <property type="gene ID" value="HelroG74087"/>
</dbReference>
<dbReference type="Pfam" id="PF00046">
    <property type="entry name" value="Homeodomain"/>
    <property type="match status" value="1"/>
</dbReference>
<dbReference type="HOGENOM" id="CLU_049543_10_1_1"/>
<evidence type="ECO:0000256" key="2">
    <source>
        <dbReference type="RuleBase" id="RU000682"/>
    </source>
</evidence>
<dbReference type="RefSeq" id="XP_009013183.1">
    <property type="nucleotide sequence ID" value="XM_009014935.1"/>
</dbReference>
<dbReference type="InterPro" id="IPR001356">
    <property type="entry name" value="HD"/>
</dbReference>
<dbReference type="OrthoDB" id="6159439at2759"/>
<keyword evidence="1 2" id="KW-0371">Homeobox</keyword>
<dbReference type="InParanoid" id="T1G1M3"/>
<dbReference type="AlphaFoldDB" id="T1G1M3"/>
<organism evidence="5 6">
    <name type="scientific">Helobdella robusta</name>
    <name type="common">Californian leech</name>
    <dbReference type="NCBI Taxonomy" id="6412"/>
    <lineage>
        <taxon>Eukaryota</taxon>
        <taxon>Metazoa</taxon>
        <taxon>Spiralia</taxon>
        <taxon>Lophotrochozoa</taxon>
        <taxon>Annelida</taxon>
        <taxon>Clitellata</taxon>
        <taxon>Hirudinea</taxon>
        <taxon>Rhynchobdellida</taxon>
        <taxon>Glossiphoniidae</taxon>
        <taxon>Helobdella</taxon>
    </lineage>
</organism>
<reference evidence="6" key="1">
    <citation type="submission" date="2012-12" db="EMBL/GenBank/DDBJ databases">
        <authorList>
            <person name="Hellsten U."/>
            <person name="Grimwood J."/>
            <person name="Chapman J.A."/>
            <person name="Shapiro H."/>
            <person name="Aerts A."/>
            <person name="Otillar R.P."/>
            <person name="Terry A.Y."/>
            <person name="Boore J.L."/>
            <person name="Simakov O."/>
            <person name="Marletaz F."/>
            <person name="Cho S.-J."/>
            <person name="Edsinger-Gonzales E."/>
            <person name="Havlak P."/>
            <person name="Kuo D.-H."/>
            <person name="Larsson T."/>
            <person name="Lv J."/>
            <person name="Arendt D."/>
            <person name="Savage R."/>
            <person name="Osoegawa K."/>
            <person name="de Jong P."/>
            <person name="Lindberg D.R."/>
            <person name="Seaver E.C."/>
            <person name="Weisblat D.A."/>
            <person name="Putnam N.H."/>
            <person name="Grigoriev I.V."/>
            <person name="Rokhsar D.S."/>
        </authorList>
    </citation>
    <scope>NUCLEOTIDE SEQUENCE</scope>
</reference>
<feature type="DNA-binding region" description="Homeobox" evidence="1">
    <location>
        <begin position="3"/>
        <end position="60"/>
    </location>
</feature>
<dbReference type="eggNOG" id="KOG0488">
    <property type="taxonomic scope" value="Eukaryota"/>
</dbReference>
<keyword evidence="6" id="KW-1185">Reference proteome</keyword>
<accession>T1G1M3</accession>
<dbReference type="InterPro" id="IPR009057">
    <property type="entry name" value="Homeodomain-like_sf"/>
</dbReference>
<dbReference type="CDD" id="cd00086">
    <property type="entry name" value="homeodomain"/>
    <property type="match status" value="1"/>
</dbReference>
<keyword evidence="1 2" id="KW-0238">DNA-binding</keyword>
<dbReference type="SMART" id="SM00389">
    <property type="entry name" value="HOX"/>
    <property type="match status" value="1"/>
</dbReference>
<dbReference type="EMBL" id="AMQM01003177">
    <property type="status" value="NOT_ANNOTATED_CDS"/>
    <property type="molecule type" value="Genomic_DNA"/>
</dbReference>
<dbReference type="SUPFAM" id="SSF46689">
    <property type="entry name" value="Homeodomain-like"/>
    <property type="match status" value="1"/>
</dbReference>
<dbReference type="PANTHER" id="PTHR24331">
    <property type="entry name" value="DBX"/>
    <property type="match status" value="1"/>
</dbReference>
<dbReference type="Gene3D" id="1.10.10.60">
    <property type="entry name" value="Homeodomain-like"/>
    <property type="match status" value="1"/>
</dbReference>
<dbReference type="GeneID" id="20214971"/>
<dbReference type="PANTHER" id="PTHR24331:SF0">
    <property type="entry name" value="DBX"/>
    <property type="match status" value="1"/>
</dbReference>
<dbReference type="EMBL" id="KB096023">
    <property type="protein sequence ID" value="ESO09161.1"/>
    <property type="molecule type" value="Genomic_DNA"/>
</dbReference>
<comment type="subcellular location">
    <subcellularLocation>
        <location evidence="1 2">Nucleus</location>
    </subcellularLocation>
</comment>
<evidence type="ECO:0000259" key="3">
    <source>
        <dbReference type="PROSITE" id="PS50071"/>
    </source>
</evidence>
<dbReference type="InterPro" id="IPR051662">
    <property type="entry name" value="H2.0_Homeobox_NeuralPatt"/>
</dbReference>